<keyword evidence="3" id="KW-1185">Reference proteome</keyword>
<evidence type="ECO:0000313" key="2">
    <source>
        <dbReference type="EMBL" id="QSX79713.1"/>
    </source>
</evidence>
<accession>A0A974Y316</accession>
<feature type="compositionally biased region" description="Low complexity" evidence="1">
    <location>
        <begin position="246"/>
        <end position="258"/>
    </location>
</feature>
<feature type="compositionally biased region" description="Polar residues" evidence="1">
    <location>
        <begin position="175"/>
        <end position="188"/>
    </location>
</feature>
<dbReference type="AlphaFoldDB" id="A0A974Y316"/>
<protein>
    <submittedName>
        <fullName evidence="2">General secretion pathway protein GspN</fullName>
    </submittedName>
</protein>
<dbReference type="RefSeq" id="WP_200610342.1">
    <property type="nucleotide sequence ID" value="NZ_CP071518.1"/>
</dbReference>
<gene>
    <name evidence="2" type="ORF">I8J32_007715</name>
</gene>
<reference evidence="2 3" key="1">
    <citation type="submission" date="2021-03" db="EMBL/GenBank/DDBJ databases">
        <title>Lysobacter sp. nov. isolated from soil of gangwondo yeongwol, south Korea.</title>
        <authorList>
            <person name="Kim K.R."/>
            <person name="Kim K.H."/>
            <person name="Jeon C.O."/>
        </authorList>
    </citation>
    <scope>NUCLEOTIDE SEQUENCE [LARGE SCALE GENOMIC DNA]</scope>
    <source>
        <strain evidence="2 3">R19</strain>
    </source>
</reference>
<feature type="compositionally biased region" description="Basic and acidic residues" evidence="1">
    <location>
        <begin position="233"/>
        <end position="242"/>
    </location>
</feature>
<proteinExistence type="predicted"/>
<dbReference type="Proteomes" id="UP000639274">
    <property type="component" value="Chromosome"/>
</dbReference>
<feature type="region of interest" description="Disordered" evidence="1">
    <location>
        <begin position="171"/>
        <end position="266"/>
    </location>
</feature>
<name>A0A974Y316_9GAMM</name>
<dbReference type="KEGG" id="lsf:I8J32_007715"/>
<evidence type="ECO:0000256" key="1">
    <source>
        <dbReference type="SAM" id="MobiDB-lite"/>
    </source>
</evidence>
<organism evidence="2 3">
    <name type="scientific">Agrilutibacter solisilvae</name>
    <dbReference type="NCBI Taxonomy" id="2763317"/>
    <lineage>
        <taxon>Bacteria</taxon>
        <taxon>Pseudomonadati</taxon>
        <taxon>Pseudomonadota</taxon>
        <taxon>Gammaproteobacteria</taxon>
        <taxon>Lysobacterales</taxon>
        <taxon>Lysobacteraceae</taxon>
        <taxon>Agrilutibacter</taxon>
    </lineage>
</organism>
<evidence type="ECO:0000313" key="3">
    <source>
        <dbReference type="Proteomes" id="UP000639274"/>
    </source>
</evidence>
<sequence>MRFDSAGPRTWLLAATALWAVVVLLLALAGMGQKYPLLPDDDSLLRRLPTLPKPVPERLGPLGQYAETASRPLFADDRRPHPFSLQPEGTETQAKAFDYVLTSVLITPAFKMAILKAPDGNTAPLRVRLGEAHESLPGWMLQTLNPRSAVFVGPEGERTLELGVFDGVGGEAPTVASTGPGPNSSTVPTDAMTEPPAPPIPAVAEANAPITTPADPAAPRPSPPQSEQAQMDAIRKRIEARRAQLRQEALQEQQQLRRQNQKPPVK</sequence>
<feature type="compositionally biased region" description="Low complexity" evidence="1">
    <location>
        <begin position="202"/>
        <end position="215"/>
    </location>
</feature>
<dbReference type="EMBL" id="CP071518">
    <property type="protein sequence ID" value="QSX79713.1"/>
    <property type="molecule type" value="Genomic_DNA"/>
</dbReference>